<sequence length="184" mass="20108">MRSLFLAALVAGTAVAPARAEIYDNKSIPFYLQTPNSFAIRLVAAAGYEVALDIDPVGDFPAKVADEMRMCILRFKTEPSGEPQQSLNRRWTDEAVLAQARGPVGGLMDVKSERTFALADTTAGDVVGIEYVGPLRKDPTAVLFMSLALTPRGRLMMNCLVRDGQAERALPMLRSIRDTIRPPK</sequence>
<dbReference type="Proteomes" id="UP000321058">
    <property type="component" value="Unassembled WGS sequence"/>
</dbReference>
<proteinExistence type="predicted"/>
<evidence type="ECO:0000256" key="1">
    <source>
        <dbReference type="SAM" id="SignalP"/>
    </source>
</evidence>
<accession>A0A512NRN7</accession>
<gene>
    <name evidence="2" type="ORF">RSO01_87770</name>
</gene>
<comment type="caution">
    <text evidence="2">The sequence shown here is derived from an EMBL/GenBank/DDBJ whole genome shotgun (WGS) entry which is preliminary data.</text>
</comment>
<organism evidence="2 3">
    <name type="scientific">Reyranella soli</name>
    <dbReference type="NCBI Taxonomy" id="1230389"/>
    <lineage>
        <taxon>Bacteria</taxon>
        <taxon>Pseudomonadati</taxon>
        <taxon>Pseudomonadota</taxon>
        <taxon>Alphaproteobacteria</taxon>
        <taxon>Hyphomicrobiales</taxon>
        <taxon>Reyranellaceae</taxon>
        <taxon>Reyranella</taxon>
    </lineage>
</organism>
<feature type="signal peptide" evidence="1">
    <location>
        <begin position="1"/>
        <end position="20"/>
    </location>
</feature>
<evidence type="ECO:0000313" key="3">
    <source>
        <dbReference type="Proteomes" id="UP000321058"/>
    </source>
</evidence>
<dbReference type="OrthoDB" id="8666821at2"/>
<evidence type="ECO:0000313" key="2">
    <source>
        <dbReference type="EMBL" id="GEP61611.1"/>
    </source>
</evidence>
<evidence type="ECO:0008006" key="4">
    <source>
        <dbReference type="Google" id="ProtNLM"/>
    </source>
</evidence>
<reference evidence="2 3" key="1">
    <citation type="submission" date="2019-07" db="EMBL/GenBank/DDBJ databases">
        <title>Whole genome shotgun sequence of Reyranella soli NBRC 108950.</title>
        <authorList>
            <person name="Hosoyama A."/>
            <person name="Uohara A."/>
            <person name="Ohji S."/>
            <person name="Ichikawa N."/>
        </authorList>
    </citation>
    <scope>NUCLEOTIDE SEQUENCE [LARGE SCALE GENOMIC DNA]</scope>
    <source>
        <strain evidence="2 3">NBRC 108950</strain>
    </source>
</reference>
<feature type="chain" id="PRO_5021718767" description="DUF1795 domain-containing protein" evidence="1">
    <location>
        <begin position="21"/>
        <end position="184"/>
    </location>
</feature>
<protein>
    <recommendedName>
        <fullName evidence="4">DUF1795 domain-containing protein</fullName>
    </recommendedName>
</protein>
<keyword evidence="1" id="KW-0732">Signal</keyword>
<keyword evidence="3" id="KW-1185">Reference proteome</keyword>
<dbReference type="EMBL" id="BKAJ01000238">
    <property type="protein sequence ID" value="GEP61611.1"/>
    <property type="molecule type" value="Genomic_DNA"/>
</dbReference>
<dbReference type="AlphaFoldDB" id="A0A512NRN7"/>
<dbReference type="RefSeq" id="WP_147156894.1">
    <property type="nucleotide sequence ID" value="NZ_BKAJ01000238.1"/>
</dbReference>
<name>A0A512NRN7_9HYPH</name>